<accession>A0ABT3KJ59</accession>
<keyword evidence="1" id="KW-1133">Transmembrane helix</keyword>
<dbReference type="InterPro" id="IPR002823">
    <property type="entry name" value="DUF112_TM"/>
</dbReference>
<evidence type="ECO:0000256" key="1">
    <source>
        <dbReference type="SAM" id="Phobius"/>
    </source>
</evidence>
<keyword evidence="1" id="KW-0812">Transmembrane</keyword>
<dbReference type="PANTHER" id="PTHR35342">
    <property type="entry name" value="TRICARBOXYLIC TRANSPORT PROTEIN"/>
    <property type="match status" value="1"/>
</dbReference>
<keyword evidence="4" id="KW-1185">Reference proteome</keyword>
<organism evidence="3 4">
    <name type="scientific">Marinomonas rhodophyticola</name>
    <dbReference type="NCBI Taxonomy" id="2992803"/>
    <lineage>
        <taxon>Bacteria</taxon>
        <taxon>Pseudomonadati</taxon>
        <taxon>Pseudomonadota</taxon>
        <taxon>Gammaproteobacteria</taxon>
        <taxon>Oceanospirillales</taxon>
        <taxon>Oceanospirillaceae</taxon>
        <taxon>Marinomonas</taxon>
    </lineage>
</organism>
<dbReference type="Proteomes" id="UP001431181">
    <property type="component" value="Unassembled WGS sequence"/>
</dbReference>
<evidence type="ECO:0000313" key="3">
    <source>
        <dbReference type="EMBL" id="MCW4630584.1"/>
    </source>
</evidence>
<keyword evidence="1" id="KW-0472">Membrane</keyword>
<feature type="transmembrane region" description="Helical" evidence="1">
    <location>
        <begin position="135"/>
        <end position="157"/>
    </location>
</feature>
<feature type="transmembrane region" description="Helical" evidence="1">
    <location>
        <begin position="44"/>
        <end position="63"/>
    </location>
</feature>
<feature type="transmembrane region" description="Helical" evidence="1">
    <location>
        <begin position="16"/>
        <end position="37"/>
    </location>
</feature>
<dbReference type="PANTHER" id="PTHR35342:SF5">
    <property type="entry name" value="TRICARBOXYLIC TRANSPORT PROTEIN"/>
    <property type="match status" value="1"/>
</dbReference>
<sequence>MGYLVLTITLQFARQFILYFGLPEILMMIIFGVASVIALSGRSITKGVVICAFGMIVASIGYAPATGEQRLDFGIFYLGDGLSLIACVIGIFVVPEIVDLIQRNRSISERPTIGHGTKQGILDVLNNKWIVLRSAAVGCLIGAMPGVAGAVVDWIVYGQTVRSAKDKSQFGKGDVRGVIGVESSNNAVLGGALVPTMLFGVPGSGTTALLLSALIMIGIQPGQPCLVRTSTSLT</sequence>
<comment type="caution">
    <text evidence="3">The sequence shown here is derived from an EMBL/GenBank/DDBJ whole genome shotgun (WGS) entry which is preliminary data.</text>
</comment>
<reference evidence="3" key="1">
    <citation type="submission" date="2022-11" db="EMBL/GenBank/DDBJ databases">
        <title>Marinomonas sp. nov., isolated from marine algae.</title>
        <authorList>
            <person name="Choi D.G."/>
            <person name="Kim J.M."/>
            <person name="Lee J.K."/>
            <person name="Baek J.H."/>
            <person name="Jeon C.O."/>
        </authorList>
    </citation>
    <scope>NUCLEOTIDE SEQUENCE</scope>
    <source>
        <strain evidence="3">KJ51-3</strain>
    </source>
</reference>
<dbReference type="EMBL" id="JAPEUL010000009">
    <property type="protein sequence ID" value="MCW4630584.1"/>
    <property type="molecule type" value="Genomic_DNA"/>
</dbReference>
<feature type="transmembrane region" description="Helical" evidence="1">
    <location>
        <begin position="197"/>
        <end position="219"/>
    </location>
</feature>
<feature type="domain" description="DUF112" evidence="2">
    <location>
        <begin position="2"/>
        <end position="226"/>
    </location>
</feature>
<protein>
    <submittedName>
        <fullName evidence="3">Tripartite tricarboxylate transporter permease</fullName>
    </submittedName>
</protein>
<evidence type="ECO:0000313" key="4">
    <source>
        <dbReference type="Proteomes" id="UP001431181"/>
    </source>
</evidence>
<feature type="transmembrane region" description="Helical" evidence="1">
    <location>
        <begin position="75"/>
        <end position="98"/>
    </location>
</feature>
<proteinExistence type="predicted"/>
<dbReference type="Pfam" id="PF01970">
    <property type="entry name" value="TctA"/>
    <property type="match status" value="1"/>
</dbReference>
<gene>
    <name evidence="3" type="ORF">ONZ52_17255</name>
</gene>
<evidence type="ECO:0000259" key="2">
    <source>
        <dbReference type="Pfam" id="PF01970"/>
    </source>
</evidence>
<name>A0ABT3KJ59_9GAMM</name>